<dbReference type="GO" id="GO:0003677">
    <property type="term" value="F:DNA binding"/>
    <property type="evidence" value="ECO:0007669"/>
    <property type="project" value="UniProtKB-KW"/>
</dbReference>
<name>A0A841BSN6_9ACTN</name>
<accession>A0A841BSN6</accession>
<dbReference type="EMBL" id="JACHMN010000002">
    <property type="protein sequence ID" value="MBB5871244.1"/>
    <property type="molecule type" value="Genomic_DNA"/>
</dbReference>
<dbReference type="Proteomes" id="UP000587527">
    <property type="component" value="Unassembled WGS sequence"/>
</dbReference>
<gene>
    <name evidence="2" type="ORF">F4553_004623</name>
</gene>
<dbReference type="InterPro" id="IPR036390">
    <property type="entry name" value="WH_DNA-bd_sf"/>
</dbReference>
<dbReference type="AlphaFoldDB" id="A0A841BSN6"/>
<dbReference type="Pfam" id="PF03551">
    <property type="entry name" value="PadR"/>
    <property type="match status" value="1"/>
</dbReference>
<evidence type="ECO:0000313" key="3">
    <source>
        <dbReference type="Proteomes" id="UP000587527"/>
    </source>
</evidence>
<evidence type="ECO:0000313" key="2">
    <source>
        <dbReference type="EMBL" id="MBB5871244.1"/>
    </source>
</evidence>
<keyword evidence="3" id="KW-1185">Reference proteome</keyword>
<comment type="caution">
    <text evidence="2">The sequence shown here is derived from an EMBL/GenBank/DDBJ whole genome shotgun (WGS) entry which is preliminary data.</text>
</comment>
<dbReference type="SUPFAM" id="SSF46785">
    <property type="entry name" value="Winged helix' DNA-binding domain"/>
    <property type="match status" value="1"/>
</dbReference>
<protein>
    <submittedName>
        <fullName evidence="2">DNA-binding PadR family transcriptional regulator</fullName>
    </submittedName>
</protein>
<dbReference type="Gene3D" id="1.10.10.10">
    <property type="entry name" value="Winged helix-like DNA-binding domain superfamily/Winged helix DNA-binding domain"/>
    <property type="match status" value="1"/>
</dbReference>
<feature type="domain" description="Transcription regulator PadR N-terminal" evidence="1">
    <location>
        <begin position="21"/>
        <end position="73"/>
    </location>
</feature>
<sequence>MTIPVTRVLAALLAEPDGDHYGLALMQASGLPSGTLYPILARLTEAGWLEKRGEEIDPSTEGRPARRYYRITPVALPIARQHLAELHESTRGTAIRTQHGGREATA</sequence>
<proteinExistence type="predicted"/>
<organism evidence="2 3">
    <name type="scientific">Allocatelliglobosispora scoriae</name>
    <dbReference type="NCBI Taxonomy" id="643052"/>
    <lineage>
        <taxon>Bacteria</taxon>
        <taxon>Bacillati</taxon>
        <taxon>Actinomycetota</taxon>
        <taxon>Actinomycetes</taxon>
        <taxon>Micromonosporales</taxon>
        <taxon>Micromonosporaceae</taxon>
        <taxon>Allocatelliglobosispora</taxon>
    </lineage>
</organism>
<dbReference type="InterPro" id="IPR005149">
    <property type="entry name" value="Tscrpt_reg_PadR_N"/>
</dbReference>
<dbReference type="RefSeq" id="WP_246466473.1">
    <property type="nucleotide sequence ID" value="NZ_JACHMN010000002.1"/>
</dbReference>
<keyword evidence="2" id="KW-0238">DNA-binding</keyword>
<dbReference type="InterPro" id="IPR036388">
    <property type="entry name" value="WH-like_DNA-bd_sf"/>
</dbReference>
<evidence type="ECO:0000259" key="1">
    <source>
        <dbReference type="Pfam" id="PF03551"/>
    </source>
</evidence>
<reference evidence="2 3" key="1">
    <citation type="submission" date="2020-08" db="EMBL/GenBank/DDBJ databases">
        <title>Sequencing the genomes of 1000 actinobacteria strains.</title>
        <authorList>
            <person name="Klenk H.-P."/>
        </authorList>
    </citation>
    <scope>NUCLEOTIDE SEQUENCE [LARGE SCALE GENOMIC DNA]</scope>
    <source>
        <strain evidence="2 3">DSM 45362</strain>
    </source>
</reference>